<evidence type="ECO:0000256" key="3">
    <source>
        <dbReference type="ARBA" id="ARBA00022525"/>
    </source>
</evidence>
<dbReference type="AlphaFoldDB" id="A0ABD1CJH0"/>
<name>A0ABD1CJH0_CULPP</name>
<dbReference type="InterPro" id="IPR036728">
    <property type="entry name" value="PBP_GOBP_sf"/>
</dbReference>
<evidence type="ECO:0000259" key="7">
    <source>
        <dbReference type="Pfam" id="PF22961"/>
    </source>
</evidence>
<keyword evidence="3" id="KW-0964">Secreted</keyword>
<evidence type="ECO:0000313" key="8">
    <source>
        <dbReference type="EMBL" id="KAL1376538.1"/>
    </source>
</evidence>
<dbReference type="PANTHER" id="PTHR11857:SF46">
    <property type="entry name" value="GENERAL ODORANT-BINDING PROTEIN 99A-RELATED"/>
    <property type="match status" value="1"/>
</dbReference>
<evidence type="ECO:0000256" key="2">
    <source>
        <dbReference type="ARBA" id="ARBA00008098"/>
    </source>
</evidence>
<dbReference type="Gene3D" id="1.10.238.20">
    <property type="entry name" value="Pheromone/general odorant binding protein domain"/>
    <property type="match status" value="2"/>
</dbReference>
<evidence type="ECO:0000256" key="4">
    <source>
        <dbReference type="ARBA" id="ARBA00022729"/>
    </source>
</evidence>
<comment type="similarity">
    <text evidence="2">Belongs to the PBP/GOBP family.</text>
</comment>
<dbReference type="PANTHER" id="PTHR11857">
    <property type="entry name" value="ODORANT BINDING PROTEIN-RELATED"/>
    <property type="match status" value="1"/>
</dbReference>
<reference evidence="8 9" key="1">
    <citation type="submission" date="2024-05" db="EMBL/GenBank/DDBJ databases">
        <title>Culex pipiens pipiens assembly and annotation.</title>
        <authorList>
            <person name="Alout H."/>
            <person name="Durand T."/>
        </authorList>
    </citation>
    <scope>NUCLEOTIDE SEQUENCE [LARGE SCALE GENOMIC DNA]</scope>
    <source>
        <strain evidence="8">HA-2024</strain>
        <tissue evidence="8">Whole body</tissue>
    </source>
</reference>
<sequence>MGYLVGLLVIALAGLTSAVLYAPRQSPVVYPPPQGSAIQESYFAFQLKSFRRSLKECAEYWEIPWYRVQKLIDNNFEHASKDLQCLIRCAGVNSGWWDDLDGLRYTVIESYFQPDEDDTCYADRTKECIDQRLSSCKTDCAKAYESFMCYLQQYGSLKSSEEYIPLTRLEAIQVAVDCINILQVSDDLLNQISQGEIPDVPEVHCLYRCQYLGEGVYDTQYRFNFSRLYIRHYDTPSPEFLGEEIYSCAQSTLEANSDECTGVFRARECFPVSDRPSRTVTILTTAAGVALDQKRCEPPIYREPYLPEIPFIQIDPADIFTCCSDVDGSCKVACESLSLVKLGADSNAKGWKLHDLRSNCAPTLTPFWDCINTTLGSVQRGINWPGRLCCSLGMSPRCQNACAIAANQTELAVGCRHSDEQRLYGCVQRQEVGDSCCATARTSECLQACKDIFRTNQTPNRQQRDLLQSTCSNNNSNILLCIKEYIEVTENTNLKHCKQTP</sequence>
<dbReference type="SUPFAM" id="SSF47565">
    <property type="entry name" value="Insect pheromone/odorant-binding proteins"/>
    <property type="match status" value="2"/>
</dbReference>
<dbReference type="InterPro" id="IPR055110">
    <property type="entry name" value="RECK-like_N"/>
</dbReference>
<protein>
    <recommendedName>
        <fullName evidence="7">Reversion-inducing cysteine-rich with Kazal motifs N-terminal domain-containing protein</fullName>
    </recommendedName>
</protein>
<organism evidence="8 9">
    <name type="scientific">Culex pipiens pipiens</name>
    <name type="common">Northern house mosquito</name>
    <dbReference type="NCBI Taxonomy" id="38569"/>
    <lineage>
        <taxon>Eukaryota</taxon>
        <taxon>Metazoa</taxon>
        <taxon>Ecdysozoa</taxon>
        <taxon>Arthropoda</taxon>
        <taxon>Hexapoda</taxon>
        <taxon>Insecta</taxon>
        <taxon>Pterygota</taxon>
        <taxon>Neoptera</taxon>
        <taxon>Endopterygota</taxon>
        <taxon>Diptera</taxon>
        <taxon>Nematocera</taxon>
        <taxon>Culicoidea</taxon>
        <taxon>Culicidae</taxon>
        <taxon>Culicinae</taxon>
        <taxon>Culicini</taxon>
        <taxon>Culex</taxon>
        <taxon>Culex</taxon>
    </lineage>
</organism>
<dbReference type="Proteomes" id="UP001562425">
    <property type="component" value="Unassembled WGS sequence"/>
</dbReference>
<dbReference type="Pfam" id="PF01395">
    <property type="entry name" value="PBP_GOBP"/>
    <property type="match status" value="2"/>
</dbReference>
<proteinExistence type="inferred from homology"/>
<accession>A0ABD1CJH0</accession>
<gene>
    <name evidence="8" type="ORF">pipiens_004355</name>
</gene>
<keyword evidence="5" id="KW-1015">Disulfide bond</keyword>
<keyword evidence="9" id="KW-1185">Reference proteome</keyword>
<feature type="signal peptide" evidence="6">
    <location>
        <begin position="1"/>
        <end position="18"/>
    </location>
</feature>
<dbReference type="InterPro" id="IPR006170">
    <property type="entry name" value="PBP/GOBP"/>
</dbReference>
<feature type="chain" id="PRO_5044823522" description="Reversion-inducing cysteine-rich with Kazal motifs N-terminal domain-containing protein" evidence="6">
    <location>
        <begin position="19"/>
        <end position="501"/>
    </location>
</feature>
<evidence type="ECO:0000256" key="6">
    <source>
        <dbReference type="SAM" id="SignalP"/>
    </source>
</evidence>
<dbReference type="GO" id="GO:0005576">
    <property type="term" value="C:extracellular region"/>
    <property type="evidence" value="ECO:0007669"/>
    <property type="project" value="UniProtKB-SubCell"/>
</dbReference>
<comment type="caution">
    <text evidence="8">The sequence shown here is derived from an EMBL/GenBank/DDBJ whole genome shotgun (WGS) entry which is preliminary data.</text>
</comment>
<dbReference type="Pfam" id="PF22961">
    <property type="entry name" value="RECK-like_N"/>
    <property type="match status" value="1"/>
</dbReference>
<dbReference type="CDD" id="cd23992">
    <property type="entry name" value="PBP_GOBP"/>
    <property type="match status" value="2"/>
</dbReference>
<evidence type="ECO:0000256" key="1">
    <source>
        <dbReference type="ARBA" id="ARBA00004613"/>
    </source>
</evidence>
<feature type="domain" description="Reversion-inducing cysteine-rich with Kazal motifs N-terminal" evidence="7">
    <location>
        <begin position="383"/>
        <end position="430"/>
    </location>
</feature>
<evidence type="ECO:0000256" key="5">
    <source>
        <dbReference type="ARBA" id="ARBA00023157"/>
    </source>
</evidence>
<keyword evidence="4 6" id="KW-0732">Signal</keyword>
<dbReference type="EMBL" id="JBEHCU010011605">
    <property type="protein sequence ID" value="KAL1376538.1"/>
    <property type="molecule type" value="Genomic_DNA"/>
</dbReference>
<evidence type="ECO:0000313" key="9">
    <source>
        <dbReference type="Proteomes" id="UP001562425"/>
    </source>
</evidence>
<comment type="subcellular location">
    <subcellularLocation>
        <location evidence="1">Secreted</location>
    </subcellularLocation>
</comment>